<dbReference type="Pfam" id="PF14392">
    <property type="entry name" value="zf-CCHC_4"/>
    <property type="match status" value="1"/>
</dbReference>
<sequence length="276" mass="30635">MAEIIGNQIGRFRHVDLDSGGQFWGASLRVRVGLNVTKPLRRILKLHTILGSELIISFSYERLPNFCYWCGYLGHIMKLCERQYESDFNEKQEPLPFGPWLRATTPAILRSRGTSQCVSRPCFATHYQPSSSTNRDTPRRPAIFNYSPTPPKKSLPLIPNQTQTLSTTPNISSTIQNPIPNSLNTATTTIHPTTLTPCPENPVILSAITPSPVTFPCAPPTLNLTDVPLTFAANPSPAPSLSQSSSTTLRRGRKKGGIRPPFFQYAYFSTTKMESD</sequence>
<proteinExistence type="predicted"/>
<dbReference type="PANTHER" id="PTHR31286">
    <property type="entry name" value="GLYCINE-RICH CELL WALL STRUCTURAL PROTEIN 1.8-LIKE"/>
    <property type="match status" value="1"/>
</dbReference>
<dbReference type="PANTHER" id="PTHR31286:SF167">
    <property type="entry name" value="OS09G0268800 PROTEIN"/>
    <property type="match status" value="1"/>
</dbReference>
<name>A0AAW2RZN0_SESRA</name>
<protein>
    <recommendedName>
        <fullName evidence="2">Zinc knuckle CX2CX4HX4C domain-containing protein</fullName>
    </recommendedName>
</protein>
<gene>
    <name evidence="3" type="ORF">Sradi_2963600</name>
</gene>
<evidence type="ECO:0000256" key="1">
    <source>
        <dbReference type="SAM" id="MobiDB-lite"/>
    </source>
</evidence>
<feature type="region of interest" description="Disordered" evidence="1">
    <location>
        <begin position="235"/>
        <end position="257"/>
    </location>
</feature>
<evidence type="ECO:0000313" key="3">
    <source>
        <dbReference type="EMBL" id="KAL0385693.1"/>
    </source>
</evidence>
<evidence type="ECO:0000259" key="2">
    <source>
        <dbReference type="Pfam" id="PF14392"/>
    </source>
</evidence>
<feature type="compositionally biased region" description="Low complexity" evidence="1">
    <location>
        <begin position="235"/>
        <end position="246"/>
    </location>
</feature>
<dbReference type="InterPro" id="IPR040256">
    <property type="entry name" value="At4g02000-like"/>
</dbReference>
<reference evidence="3" key="2">
    <citation type="journal article" date="2024" name="Plant">
        <title>Genomic evolution and insights into agronomic trait innovations of Sesamum species.</title>
        <authorList>
            <person name="Miao H."/>
            <person name="Wang L."/>
            <person name="Qu L."/>
            <person name="Liu H."/>
            <person name="Sun Y."/>
            <person name="Le M."/>
            <person name="Wang Q."/>
            <person name="Wei S."/>
            <person name="Zheng Y."/>
            <person name="Lin W."/>
            <person name="Duan Y."/>
            <person name="Cao H."/>
            <person name="Xiong S."/>
            <person name="Wang X."/>
            <person name="Wei L."/>
            <person name="Li C."/>
            <person name="Ma Q."/>
            <person name="Ju M."/>
            <person name="Zhao R."/>
            <person name="Li G."/>
            <person name="Mu C."/>
            <person name="Tian Q."/>
            <person name="Mei H."/>
            <person name="Zhang T."/>
            <person name="Gao T."/>
            <person name="Zhang H."/>
        </authorList>
    </citation>
    <scope>NUCLEOTIDE SEQUENCE</scope>
    <source>
        <strain evidence="3">G02</strain>
    </source>
</reference>
<dbReference type="EMBL" id="JACGWJ010000012">
    <property type="protein sequence ID" value="KAL0385693.1"/>
    <property type="molecule type" value="Genomic_DNA"/>
</dbReference>
<dbReference type="AlphaFoldDB" id="A0AAW2RZN0"/>
<accession>A0AAW2RZN0</accession>
<feature type="domain" description="Zinc knuckle CX2CX4HX4C" evidence="2">
    <location>
        <begin position="35"/>
        <end position="81"/>
    </location>
</feature>
<comment type="caution">
    <text evidence="3">The sequence shown here is derived from an EMBL/GenBank/DDBJ whole genome shotgun (WGS) entry which is preliminary data.</text>
</comment>
<organism evidence="3">
    <name type="scientific">Sesamum radiatum</name>
    <name type="common">Black benniseed</name>
    <dbReference type="NCBI Taxonomy" id="300843"/>
    <lineage>
        <taxon>Eukaryota</taxon>
        <taxon>Viridiplantae</taxon>
        <taxon>Streptophyta</taxon>
        <taxon>Embryophyta</taxon>
        <taxon>Tracheophyta</taxon>
        <taxon>Spermatophyta</taxon>
        <taxon>Magnoliopsida</taxon>
        <taxon>eudicotyledons</taxon>
        <taxon>Gunneridae</taxon>
        <taxon>Pentapetalae</taxon>
        <taxon>asterids</taxon>
        <taxon>lamiids</taxon>
        <taxon>Lamiales</taxon>
        <taxon>Pedaliaceae</taxon>
        <taxon>Sesamum</taxon>
    </lineage>
</organism>
<dbReference type="InterPro" id="IPR025836">
    <property type="entry name" value="Zn_knuckle_CX2CX4HX4C"/>
</dbReference>
<reference evidence="3" key="1">
    <citation type="submission" date="2020-06" db="EMBL/GenBank/DDBJ databases">
        <authorList>
            <person name="Li T."/>
            <person name="Hu X."/>
            <person name="Zhang T."/>
            <person name="Song X."/>
            <person name="Zhang H."/>
            <person name="Dai N."/>
            <person name="Sheng W."/>
            <person name="Hou X."/>
            <person name="Wei L."/>
        </authorList>
    </citation>
    <scope>NUCLEOTIDE SEQUENCE</scope>
    <source>
        <strain evidence="3">G02</strain>
        <tissue evidence="3">Leaf</tissue>
    </source>
</reference>